<dbReference type="SUPFAM" id="SSF109854">
    <property type="entry name" value="DinB/YfiT-like putative metalloenzymes"/>
    <property type="match status" value="1"/>
</dbReference>
<dbReference type="PANTHER" id="PTHR37302:SF1">
    <property type="entry name" value="PROTEIN DINB"/>
    <property type="match status" value="1"/>
</dbReference>
<gene>
    <name evidence="3" type="ORF">J2X19_001391</name>
</gene>
<evidence type="ECO:0000256" key="2">
    <source>
        <dbReference type="ARBA" id="ARBA00022723"/>
    </source>
</evidence>
<keyword evidence="4" id="KW-1185">Reference proteome</keyword>
<dbReference type="Pfam" id="PF05163">
    <property type="entry name" value="DinB"/>
    <property type="match status" value="1"/>
</dbReference>
<accession>A0ABU2C5X2</accession>
<dbReference type="Gene3D" id="1.20.120.450">
    <property type="entry name" value="dinb family like domain"/>
    <property type="match status" value="1"/>
</dbReference>
<reference evidence="3 4" key="1">
    <citation type="submission" date="2023-07" db="EMBL/GenBank/DDBJ databases">
        <title>Sorghum-associated microbial communities from plants grown in Nebraska, USA.</title>
        <authorList>
            <person name="Schachtman D."/>
        </authorList>
    </citation>
    <scope>NUCLEOTIDE SEQUENCE [LARGE SCALE GENOMIC DNA]</scope>
    <source>
        <strain evidence="3 4">BE313</strain>
    </source>
</reference>
<proteinExistence type="inferred from homology"/>
<evidence type="ECO:0000313" key="3">
    <source>
        <dbReference type="EMBL" id="MDR7376733.1"/>
    </source>
</evidence>
<dbReference type="InterPro" id="IPR034660">
    <property type="entry name" value="DinB/YfiT-like"/>
</dbReference>
<dbReference type="Proteomes" id="UP001180487">
    <property type="component" value="Unassembled WGS sequence"/>
</dbReference>
<keyword evidence="2" id="KW-0479">Metal-binding</keyword>
<evidence type="ECO:0000256" key="1">
    <source>
        <dbReference type="ARBA" id="ARBA00008635"/>
    </source>
</evidence>
<evidence type="ECO:0000313" key="4">
    <source>
        <dbReference type="Proteomes" id="UP001180487"/>
    </source>
</evidence>
<organism evidence="3 4">
    <name type="scientific">Rhodoferax ferrireducens</name>
    <dbReference type="NCBI Taxonomy" id="192843"/>
    <lineage>
        <taxon>Bacteria</taxon>
        <taxon>Pseudomonadati</taxon>
        <taxon>Pseudomonadota</taxon>
        <taxon>Betaproteobacteria</taxon>
        <taxon>Burkholderiales</taxon>
        <taxon>Comamonadaceae</taxon>
        <taxon>Rhodoferax</taxon>
    </lineage>
</organism>
<protein>
    <submittedName>
        <fullName evidence="3">Damage-inducible protein DinB</fullName>
    </submittedName>
</protein>
<name>A0ABU2C5X2_9BURK</name>
<comment type="caution">
    <text evidence="3">The sequence shown here is derived from an EMBL/GenBank/DDBJ whole genome shotgun (WGS) entry which is preliminary data.</text>
</comment>
<dbReference type="EMBL" id="JAVDXT010000001">
    <property type="protein sequence ID" value="MDR7376733.1"/>
    <property type="molecule type" value="Genomic_DNA"/>
</dbReference>
<sequence>MRQQDLGAFFGSIQHTLNHLMVGDQIWLQRFIATGAAHGVDFSALTQVVQLPPGCTLDTQLYPDWASLKARREQLDAAIETWLAEAPDDMASWTMAYTSMQGAPRQHPMWQALTHFFNHQTHHRGQVTTLLAQQGVDVGVTDLIALV</sequence>
<dbReference type="InterPro" id="IPR007837">
    <property type="entry name" value="DinB"/>
</dbReference>
<dbReference type="PANTHER" id="PTHR37302">
    <property type="entry name" value="SLR1116 PROTEIN"/>
    <property type="match status" value="1"/>
</dbReference>
<comment type="similarity">
    <text evidence="1">Belongs to the DinB family.</text>
</comment>